<dbReference type="AlphaFoldDB" id="I4Z2C9"/>
<name>I4Z2C9_9HYPH</name>
<evidence type="ECO:0000313" key="2">
    <source>
        <dbReference type="Proteomes" id="UP000003947"/>
    </source>
</evidence>
<accession>I4Z2C9</accession>
<dbReference type="PATRIC" id="fig|864069.3.peg.1025"/>
<dbReference type="EMBL" id="JH660638">
    <property type="protein sequence ID" value="EIM30371.1"/>
    <property type="molecule type" value="Genomic_DNA"/>
</dbReference>
<dbReference type="Proteomes" id="UP000003947">
    <property type="component" value="Unassembled WGS sequence"/>
</dbReference>
<evidence type="ECO:0000313" key="1">
    <source>
        <dbReference type="EMBL" id="EIM30371.1"/>
    </source>
</evidence>
<gene>
    <name evidence="1" type="ORF">MicloDRAFT_00009210</name>
</gene>
<reference evidence="1 2" key="1">
    <citation type="submission" date="2012-02" db="EMBL/GenBank/DDBJ databases">
        <title>Improved High-Quality Draft sequence of Microvirga sp. WSM3557.</title>
        <authorList>
            <consortium name="US DOE Joint Genome Institute"/>
            <person name="Lucas S."/>
            <person name="Han J."/>
            <person name="Lapidus A."/>
            <person name="Cheng J.-F."/>
            <person name="Goodwin L."/>
            <person name="Pitluck S."/>
            <person name="Peters L."/>
            <person name="Zhang X."/>
            <person name="Detter J.C."/>
            <person name="Han C."/>
            <person name="Tapia R."/>
            <person name="Land M."/>
            <person name="Hauser L."/>
            <person name="Kyrpides N."/>
            <person name="Ivanova N."/>
            <person name="Pagani I."/>
            <person name="Brau L."/>
            <person name="Yates R."/>
            <person name="O'Hara G."/>
            <person name="Rui T."/>
            <person name="Howieson J."/>
            <person name="Reeve W."/>
            <person name="Woyke T."/>
        </authorList>
    </citation>
    <scope>NUCLEOTIDE SEQUENCE [LARGE SCALE GENOMIC DNA]</scope>
    <source>
        <strain evidence="1 2">WSM3557</strain>
    </source>
</reference>
<organism evidence="1 2">
    <name type="scientific">Microvirga lotononidis</name>
    <dbReference type="NCBI Taxonomy" id="864069"/>
    <lineage>
        <taxon>Bacteria</taxon>
        <taxon>Pseudomonadati</taxon>
        <taxon>Pseudomonadota</taxon>
        <taxon>Alphaproteobacteria</taxon>
        <taxon>Hyphomicrobiales</taxon>
        <taxon>Methylobacteriaceae</taxon>
        <taxon>Microvirga</taxon>
    </lineage>
</organism>
<proteinExistence type="predicted"/>
<dbReference type="RefSeq" id="WP_009489560.1">
    <property type="nucleotide sequence ID" value="NZ_CP141049.1"/>
</dbReference>
<keyword evidence="2" id="KW-1185">Reference proteome</keyword>
<sequence>MTYFTNTSLRLLETASTKANTEFSPWWLALNGGLAKGKLPEACYGEARDYYETGHSPETAADDIVATAA</sequence>
<dbReference type="HOGENOM" id="CLU_2771277_0_0_5"/>
<protein>
    <submittedName>
        <fullName evidence="1">Uncharacterized protein</fullName>
    </submittedName>
</protein>